<evidence type="ECO:0000256" key="1">
    <source>
        <dbReference type="SAM" id="MobiDB-lite"/>
    </source>
</evidence>
<dbReference type="PANTHER" id="PTHR32108">
    <property type="entry name" value="DNA-DIRECTED RNA POLYMERASE SUBUNIT ALPHA"/>
    <property type="match status" value="1"/>
</dbReference>
<gene>
    <name evidence="3" type="ORF">CR513_55075</name>
</gene>
<keyword evidence="4" id="KW-1185">Reference proteome</keyword>
<dbReference type="PANTHER" id="PTHR32108:SF9">
    <property type="entry name" value="REVERSE TRANSCRIPTASE RNASE H-LIKE DOMAIN-CONTAINING PROTEIN"/>
    <property type="match status" value="1"/>
</dbReference>
<proteinExistence type="predicted"/>
<dbReference type="CDD" id="cd00303">
    <property type="entry name" value="retropepsin_like"/>
    <property type="match status" value="1"/>
</dbReference>
<feature type="region of interest" description="Disordered" evidence="1">
    <location>
        <begin position="292"/>
        <end position="324"/>
    </location>
</feature>
<accession>A0A371EJH5</accession>
<evidence type="ECO:0000259" key="2">
    <source>
        <dbReference type="PROSITE" id="PS50174"/>
    </source>
</evidence>
<name>A0A371EJH5_MUCPR</name>
<evidence type="ECO:0000313" key="4">
    <source>
        <dbReference type="Proteomes" id="UP000257109"/>
    </source>
</evidence>
<feature type="non-terminal residue" evidence="3">
    <location>
        <position position="1"/>
    </location>
</feature>
<dbReference type="PROSITE" id="PS50174">
    <property type="entry name" value="G_PATCH"/>
    <property type="match status" value="1"/>
</dbReference>
<dbReference type="Proteomes" id="UP000257109">
    <property type="component" value="Unassembled WGS sequence"/>
</dbReference>
<dbReference type="GO" id="GO:0003676">
    <property type="term" value="F:nucleic acid binding"/>
    <property type="evidence" value="ECO:0007669"/>
    <property type="project" value="InterPro"/>
</dbReference>
<feature type="compositionally biased region" description="Basic and acidic residues" evidence="1">
    <location>
        <begin position="294"/>
        <end position="309"/>
    </location>
</feature>
<organism evidence="3 4">
    <name type="scientific">Mucuna pruriens</name>
    <name type="common">Velvet bean</name>
    <name type="synonym">Dolichos pruriens</name>
    <dbReference type="NCBI Taxonomy" id="157652"/>
    <lineage>
        <taxon>Eukaryota</taxon>
        <taxon>Viridiplantae</taxon>
        <taxon>Streptophyta</taxon>
        <taxon>Embryophyta</taxon>
        <taxon>Tracheophyta</taxon>
        <taxon>Spermatophyta</taxon>
        <taxon>Magnoliopsida</taxon>
        <taxon>eudicotyledons</taxon>
        <taxon>Gunneridae</taxon>
        <taxon>Pentapetalae</taxon>
        <taxon>rosids</taxon>
        <taxon>fabids</taxon>
        <taxon>Fabales</taxon>
        <taxon>Fabaceae</taxon>
        <taxon>Papilionoideae</taxon>
        <taxon>50 kb inversion clade</taxon>
        <taxon>NPAAA clade</taxon>
        <taxon>indigoferoid/millettioid clade</taxon>
        <taxon>Phaseoleae</taxon>
        <taxon>Mucuna</taxon>
    </lineage>
</organism>
<reference evidence="3" key="1">
    <citation type="submission" date="2018-05" db="EMBL/GenBank/DDBJ databases">
        <title>Draft genome of Mucuna pruriens seed.</title>
        <authorList>
            <person name="Nnadi N.E."/>
            <person name="Vos R."/>
            <person name="Hasami M.H."/>
            <person name="Devisetty U.K."/>
            <person name="Aguiy J.C."/>
        </authorList>
    </citation>
    <scope>NUCLEOTIDE SEQUENCE [LARGE SCALE GENOMIC DNA]</scope>
    <source>
        <strain evidence="3">JCA_2017</strain>
    </source>
</reference>
<evidence type="ECO:0000313" key="3">
    <source>
        <dbReference type="EMBL" id="RDX66181.1"/>
    </source>
</evidence>
<dbReference type="SUPFAM" id="SSF50630">
    <property type="entry name" value="Acid proteases"/>
    <property type="match status" value="1"/>
</dbReference>
<protein>
    <recommendedName>
        <fullName evidence="2">G-patch domain-containing protein</fullName>
    </recommendedName>
</protein>
<comment type="caution">
    <text evidence="3">The sequence shown here is derived from an EMBL/GenBank/DDBJ whole genome shotgun (WGS) entry which is preliminary data.</text>
</comment>
<feature type="domain" description="G-patch" evidence="2">
    <location>
        <begin position="589"/>
        <end position="635"/>
    </location>
</feature>
<dbReference type="EMBL" id="QJKJ01013555">
    <property type="protein sequence ID" value="RDX66181.1"/>
    <property type="molecule type" value="Genomic_DNA"/>
</dbReference>
<dbReference type="InterPro" id="IPR021109">
    <property type="entry name" value="Peptidase_aspartic_dom_sf"/>
</dbReference>
<dbReference type="OrthoDB" id="1743010at2759"/>
<dbReference type="Gene3D" id="2.40.70.10">
    <property type="entry name" value="Acid Proteases"/>
    <property type="match status" value="1"/>
</dbReference>
<dbReference type="Pfam" id="PF01585">
    <property type="entry name" value="G-patch"/>
    <property type="match status" value="1"/>
</dbReference>
<dbReference type="InterPro" id="IPR000467">
    <property type="entry name" value="G_patch_dom"/>
</dbReference>
<dbReference type="AlphaFoldDB" id="A0A371EJH5"/>
<sequence>MVTMFINILPAPYYDKVVENVVSNFANLMVVGERIELGIRQEGQNQCRDDRIRLPTGKSKCLFVPNSSRQASSSLHQPTTSALYPSISTVNRGGSSRQLKASIARHKKAAKDVGPNSHAIHRAAPPSARIEAGRNNPSQAPRATISEELRPQRHPIERCWSLKHKVQDLLDGRLLGFQDQGLNVQNNPLSTDRGMAINAISHKNREVVEGASRGEEEENAVEGTTNSACWVEEGTHSSQLREAATASVVYIEGNGNPHPKSLIIHYNSASKPIVPFIIQVLAKLVYNNNSPVEVPDRGNSDNRNKEVHSSPKGHQYSRDQRGDSKWQNLRPRELLIPHSEYELLDQLHKTLACISLLSLLFNSEGHQNLLLKVLNDAHVAQDITLENFEGIINNITVSRHLCFSEDEIPTEGKSHNQLLHIVVKCDNYMIARVLIDNGSSLNVMPKAMLDKLYLTSSTLKISSVVVRAFDASKREVMGEITLPIRIGPTTFDITFQVMDIRPAYNCLLGRPWIHAVGAVLSSLHQKVKFIAYQQLVNMMGEKELMIITPLPTKYVKGDEEALKTSFQALEIVGTTNAEAKGGSPKLSIAAIMAAKVLISNGFQPGKGLGKGLDGIAELVALPKNPRRFGLGYTGAAEKKGPGRRPGKKWIRPDLYRYFTSRCIISPDQVVTIADQPPDLKEWVIPTSQELNNWTDETLPELIDNATLKLNNASESCGQGEGEDSEEEALVEMERGSTTSRGMNEIAATNSQRFEGYIDECGMCGSVRHPPNDCPILQEPPPPFRPQLVQESSLEDLIKQLAMNNI</sequence>